<dbReference type="RefSeq" id="WP_251611717.1">
    <property type="nucleotide sequence ID" value="NZ_JAMQJY010000007.1"/>
</dbReference>
<dbReference type="Proteomes" id="UP001203665">
    <property type="component" value="Unassembled WGS sequence"/>
</dbReference>
<dbReference type="EMBL" id="JAMQJY010000007">
    <property type="protein sequence ID" value="MCM2677920.1"/>
    <property type="molecule type" value="Genomic_DNA"/>
</dbReference>
<accession>A0ABT0XQ93</accession>
<evidence type="ECO:0000256" key="1">
    <source>
        <dbReference type="SAM" id="Phobius"/>
    </source>
</evidence>
<protein>
    <submittedName>
        <fullName evidence="2">ABC transporter permease</fullName>
    </submittedName>
</protein>
<gene>
    <name evidence="2" type="ORF">NDM98_22585</name>
</gene>
<proteinExistence type="predicted"/>
<organism evidence="2 3">
    <name type="scientific">Alkalicoccobacillus plakortidis</name>
    <dbReference type="NCBI Taxonomy" id="444060"/>
    <lineage>
        <taxon>Bacteria</taxon>
        <taxon>Bacillati</taxon>
        <taxon>Bacillota</taxon>
        <taxon>Bacilli</taxon>
        <taxon>Bacillales</taxon>
        <taxon>Bacillaceae</taxon>
        <taxon>Alkalicoccobacillus</taxon>
    </lineage>
</organism>
<feature type="transmembrane region" description="Helical" evidence="1">
    <location>
        <begin position="201"/>
        <end position="223"/>
    </location>
</feature>
<keyword evidence="1" id="KW-0812">Transmembrane</keyword>
<feature type="transmembrane region" description="Helical" evidence="1">
    <location>
        <begin position="21"/>
        <end position="38"/>
    </location>
</feature>
<reference evidence="2" key="1">
    <citation type="submission" date="2022-06" db="EMBL/GenBank/DDBJ databases">
        <title>Alkalicoccobacillus porphyridii sp. nov., isolated from a marine red alga, Porphyridium purpureum and reclassification of Shouchella plakortidis and Shouchella gibsonii as Alkalicoccobacillus plakortidis comb. nov. and Alkalicoccobacillus gibsonii comb. nov.</title>
        <authorList>
            <person name="Kim K.H."/>
            <person name="Lee J.K."/>
            <person name="Han D.M."/>
            <person name="Baek J.H."/>
            <person name="Jeon C.O."/>
        </authorList>
    </citation>
    <scope>NUCLEOTIDE SEQUENCE</scope>
    <source>
        <strain evidence="2">DSM 19153</strain>
    </source>
</reference>
<keyword evidence="1" id="KW-0472">Membrane</keyword>
<keyword evidence="1" id="KW-1133">Transmembrane helix</keyword>
<feature type="transmembrane region" description="Helical" evidence="1">
    <location>
        <begin position="177"/>
        <end position="195"/>
    </location>
</feature>
<feature type="transmembrane region" description="Helical" evidence="1">
    <location>
        <begin position="53"/>
        <end position="78"/>
    </location>
</feature>
<sequence length="232" mass="26319">MYYLMKLELKKHKIGWYIKGAVLANLIIVGMLALLTLIEKLEGETIFRTANDFFMFSGLLIRGTFIVFAAVLISKIIIDEFKNRTSFVMFSYPIDRKKIMATKLILIFSLTLITMILSTCFVVFSFIGLNEVFQLTPNLEFSEQLIRPELMRMMAFNLAGPGASLVPLYFGMRKFSTPATIVSGVLITIFTNSSFGSDFSLVNLFYTPIGLSFIAIGIIFFTIRNMNRLELN</sequence>
<name>A0ABT0XQ93_9BACI</name>
<comment type="caution">
    <text evidence="2">The sequence shown here is derived from an EMBL/GenBank/DDBJ whole genome shotgun (WGS) entry which is preliminary data.</text>
</comment>
<feature type="transmembrane region" description="Helical" evidence="1">
    <location>
        <begin position="150"/>
        <end position="170"/>
    </location>
</feature>
<evidence type="ECO:0000313" key="2">
    <source>
        <dbReference type="EMBL" id="MCM2677920.1"/>
    </source>
</evidence>
<feature type="transmembrane region" description="Helical" evidence="1">
    <location>
        <begin position="104"/>
        <end position="130"/>
    </location>
</feature>
<evidence type="ECO:0000313" key="3">
    <source>
        <dbReference type="Proteomes" id="UP001203665"/>
    </source>
</evidence>
<keyword evidence="3" id="KW-1185">Reference proteome</keyword>